<sequence>MIAYLLRKTLGWLALIVVATNLVFFLASALLEPRANYLSRRPPLPENVVDSTLDRYNLNDKVSIFDRWYHWISGVVLHWDWGQSPVGDSVNGQIGFRAWTSFQLVIGATLLMTIIGVGLGVYAAVRQYRVSDRLLQITSSFALVVPVPVVALALVILAISINEAAGSTIFFVTGSSSVGISGFWPVVVDKLQHLILPSLVLIITGYAGTQILQRSLLLDTLNSDYVRLARAKGLRRGVAVRRHALRTSLIPVATSVAFAVPAAFTGAVLTESIFAWNGMGKYFVDTISKNDVYGVVATAAFGAALTAVGAILSDFLLVYLDPRIRLS</sequence>
<evidence type="ECO:0000256" key="2">
    <source>
        <dbReference type="ARBA" id="ARBA00022448"/>
    </source>
</evidence>
<accession>A0ABQ1UQK5</accession>
<proteinExistence type="inferred from homology"/>
<feature type="transmembrane region" description="Helical" evidence="7">
    <location>
        <begin position="168"/>
        <end position="188"/>
    </location>
</feature>
<dbReference type="SUPFAM" id="SSF161098">
    <property type="entry name" value="MetI-like"/>
    <property type="match status" value="1"/>
</dbReference>
<evidence type="ECO:0000256" key="6">
    <source>
        <dbReference type="ARBA" id="ARBA00023136"/>
    </source>
</evidence>
<evidence type="ECO:0000313" key="10">
    <source>
        <dbReference type="Proteomes" id="UP000632454"/>
    </source>
</evidence>
<evidence type="ECO:0000256" key="7">
    <source>
        <dbReference type="RuleBase" id="RU363032"/>
    </source>
</evidence>
<comment type="subcellular location">
    <subcellularLocation>
        <location evidence="1 7">Cell membrane</location>
        <topology evidence="1 7">Multi-pass membrane protein</topology>
    </subcellularLocation>
</comment>
<dbReference type="PANTHER" id="PTHR30465:SF0">
    <property type="entry name" value="OLIGOPEPTIDE TRANSPORT SYSTEM PERMEASE PROTEIN APPB"/>
    <property type="match status" value="1"/>
</dbReference>
<evidence type="ECO:0000259" key="8">
    <source>
        <dbReference type="PROSITE" id="PS50928"/>
    </source>
</evidence>
<evidence type="ECO:0000256" key="3">
    <source>
        <dbReference type="ARBA" id="ARBA00022475"/>
    </source>
</evidence>
<keyword evidence="6 7" id="KW-0472">Membrane</keyword>
<protein>
    <submittedName>
        <fullName evidence="9">ABC transporter permease</fullName>
    </submittedName>
</protein>
<name>A0ABQ1UQK5_9NOCA</name>
<dbReference type="InterPro" id="IPR035906">
    <property type="entry name" value="MetI-like_sf"/>
</dbReference>
<feature type="transmembrane region" description="Helical" evidence="7">
    <location>
        <begin position="104"/>
        <end position="125"/>
    </location>
</feature>
<comment type="caution">
    <text evidence="9">The sequence shown here is derived from an EMBL/GenBank/DDBJ whole genome shotgun (WGS) entry which is preliminary data.</text>
</comment>
<comment type="similarity">
    <text evidence="7">Belongs to the binding-protein-dependent transport system permease family.</text>
</comment>
<feature type="transmembrane region" description="Helical" evidence="7">
    <location>
        <begin position="12"/>
        <end position="31"/>
    </location>
</feature>
<keyword evidence="5 7" id="KW-1133">Transmembrane helix</keyword>
<dbReference type="Pfam" id="PF00528">
    <property type="entry name" value="BPD_transp_1"/>
    <property type="match status" value="1"/>
</dbReference>
<dbReference type="InterPro" id="IPR000515">
    <property type="entry name" value="MetI-like"/>
</dbReference>
<feature type="transmembrane region" description="Helical" evidence="7">
    <location>
        <begin position="249"/>
        <end position="276"/>
    </location>
</feature>
<keyword evidence="10" id="KW-1185">Reference proteome</keyword>
<reference evidence="10" key="1">
    <citation type="journal article" date="2019" name="Int. J. Syst. Evol. Microbiol.">
        <title>The Global Catalogue of Microorganisms (GCM) 10K type strain sequencing project: providing services to taxonomists for standard genome sequencing and annotation.</title>
        <authorList>
            <consortium name="The Broad Institute Genomics Platform"/>
            <consortium name="The Broad Institute Genome Sequencing Center for Infectious Disease"/>
            <person name="Wu L."/>
            <person name="Ma J."/>
        </authorList>
    </citation>
    <scope>NUCLEOTIDE SEQUENCE [LARGE SCALE GENOMIC DNA]</scope>
    <source>
        <strain evidence="10">CCM 7855</strain>
    </source>
</reference>
<organism evidence="9 10">
    <name type="scientific">Williamsia phyllosphaerae</name>
    <dbReference type="NCBI Taxonomy" id="885042"/>
    <lineage>
        <taxon>Bacteria</taxon>
        <taxon>Bacillati</taxon>
        <taxon>Actinomycetota</taxon>
        <taxon>Actinomycetes</taxon>
        <taxon>Mycobacteriales</taxon>
        <taxon>Nocardiaceae</taxon>
        <taxon>Williamsia</taxon>
    </lineage>
</organism>
<evidence type="ECO:0000313" key="9">
    <source>
        <dbReference type="EMBL" id="GGF22442.1"/>
    </source>
</evidence>
<gene>
    <name evidence="9" type="ORF">GCM10007298_17990</name>
</gene>
<keyword evidence="2 7" id="KW-0813">Transport</keyword>
<keyword evidence="3" id="KW-1003">Cell membrane</keyword>
<feature type="domain" description="ABC transmembrane type-1" evidence="8">
    <location>
        <begin position="98"/>
        <end position="317"/>
    </location>
</feature>
<dbReference type="Gene3D" id="1.10.3720.10">
    <property type="entry name" value="MetI-like"/>
    <property type="match status" value="1"/>
</dbReference>
<dbReference type="PROSITE" id="PS50928">
    <property type="entry name" value="ABC_TM1"/>
    <property type="match status" value="1"/>
</dbReference>
<evidence type="ECO:0000256" key="5">
    <source>
        <dbReference type="ARBA" id="ARBA00022989"/>
    </source>
</evidence>
<feature type="transmembrane region" description="Helical" evidence="7">
    <location>
        <begin position="296"/>
        <end position="320"/>
    </location>
</feature>
<dbReference type="Proteomes" id="UP000632454">
    <property type="component" value="Unassembled WGS sequence"/>
</dbReference>
<dbReference type="EMBL" id="BMCS01000001">
    <property type="protein sequence ID" value="GGF22442.1"/>
    <property type="molecule type" value="Genomic_DNA"/>
</dbReference>
<dbReference type="CDD" id="cd06261">
    <property type="entry name" value="TM_PBP2"/>
    <property type="match status" value="1"/>
</dbReference>
<feature type="transmembrane region" description="Helical" evidence="7">
    <location>
        <begin position="194"/>
        <end position="212"/>
    </location>
</feature>
<dbReference type="PANTHER" id="PTHR30465">
    <property type="entry name" value="INNER MEMBRANE ABC TRANSPORTER"/>
    <property type="match status" value="1"/>
</dbReference>
<evidence type="ECO:0000256" key="4">
    <source>
        <dbReference type="ARBA" id="ARBA00022692"/>
    </source>
</evidence>
<dbReference type="RefSeq" id="WP_188488867.1">
    <property type="nucleotide sequence ID" value="NZ_BMCS01000001.1"/>
</dbReference>
<evidence type="ECO:0000256" key="1">
    <source>
        <dbReference type="ARBA" id="ARBA00004651"/>
    </source>
</evidence>
<feature type="transmembrane region" description="Helical" evidence="7">
    <location>
        <begin position="137"/>
        <end position="161"/>
    </location>
</feature>
<keyword evidence="4 7" id="KW-0812">Transmembrane</keyword>